<evidence type="ECO:0000313" key="6">
    <source>
        <dbReference type="EMBL" id="MCT7659790.1"/>
    </source>
</evidence>
<evidence type="ECO:0000256" key="4">
    <source>
        <dbReference type="PROSITE-ProRule" id="PRU00335"/>
    </source>
</evidence>
<keyword evidence="2 4" id="KW-0238">DNA-binding</keyword>
<evidence type="ECO:0000259" key="5">
    <source>
        <dbReference type="PROSITE" id="PS50977"/>
    </source>
</evidence>
<dbReference type="PROSITE" id="PS50977">
    <property type="entry name" value="HTH_TETR_2"/>
    <property type="match status" value="1"/>
</dbReference>
<keyword evidence="7" id="KW-1185">Reference proteome</keyword>
<evidence type="ECO:0000256" key="2">
    <source>
        <dbReference type="ARBA" id="ARBA00023125"/>
    </source>
</evidence>
<dbReference type="SUPFAM" id="SSF48498">
    <property type="entry name" value="Tetracyclin repressor-like, C-terminal domain"/>
    <property type="match status" value="1"/>
</dbReference>
<feature type="domain" description="HTH tetR-type" evidence="5">
    <location>
        <begin position="7"/>
        <end position="67"/>
    </location>
</feature>
<dbReference type="InterPro" id="IPR009057">
    <property type="entry name" value="Homeodomain-like_sf"/>
</dbReference>
<dbReference type="SUPFAM" id="SSF46689">
    <property type="entry name" value="Homeodomain-like"/>
    <property type="match status" value="1"/>
</dbReference>
<dbReference type="Pfam" id="PF00440">
    <property type="entry name" value="TetR_N"/>
    <property type="match status" value="1"/>
</dbReference>
<evidence type="ECO:0000256" key="3">
    <source>
        <dbReference type="ARBA" id="ARBA00023163"/>
    </source>
</evidence>
<evidence type="ECO:0000313" key="7">
    <source>
        <dbReference type="Proteomes" id="UP001206639"/>
    </source>
</evidence>
<dbReference type="PANTHER" id="PTHR30055:SF148">
    <property type="entry name" value="TETR-FAMILY TRANSCRIPTIONAL REGULATOR"/>
    <property type="match status" value="1"/>
</dbReference>
<comment type="caution">
    <text evidence="6">The sequence shown here is derived from an EMBL/GenBank/DDBJ whole genome shotgun (WGS) entry which is preliminary data.</text>
</comment>
<dbReference type="InterPro" id="IPR011075">
    <property type="entry name" value="TetR_C"/>
</dbReference>
<reference evidence="7" key="1">
    <citation type="submission" date="2023-07" db="EMBL/GenBank/DDBJ databases">
        <authorList>
            <person name="Deng Y."/>
            <person name="Zhang Y.-Q."/>
        </authorList>
    </citation>
    <scope>NUCLEOTIDE SEQUENCE [LARGE SCALE GENOMIC DNA]</scope>
    <source>
        <strain evidence="7">CPCC 205710</strain>
    </source>
</reference>
<protein>
    <submittedName>
        <fullName evidence="6">TetR/AcrR family transcriptional regulator</fullName>
    </submittedName>
</protein>
<dbReference type="RefSeq" id="WP_260993809.1">
    <property type="nucleotide sequence ID" value="NZ_JAODWD010000003.1"/>
</dbReference>
<evidence type="ECO:0000256" key="1">
    <source>
        <dbReference type="ARBA" id="ARBA00023015"/>
    </source>
</evidence>
<dbReference type="PANTHER" id="PTHR30055">
    <property type="entry name" value="HTH-TYPE TRANSCRIPTIONAL REGULATOR RUTR"/>
    <property type="match status" value="1"/>
</dbReference>
<proteinExistence type="predicted"/>
<dbReference type="EMBL" id="JAODWD010000003">
    <property type="protein sequence ID" value="MCT7659790.1"/>
    <property type="molecule type" value="Genomic_DNA"/>
</dbReference>
<organism evidence="6 7">
    <name type="scientific">Mycobacterium deserti</name>
    <dbReference type="NCBI Taxonomy" id="2978347"/>
    <lineage>
        <taxon>Bacteria</taxon>
        <taxon>Bacillati</taxon>
        <taxon>Actinomycetota</taxon>
        <taxon>Actinomycetes</taxon>
        <taxon>Mycobacteriales</taxon>
        <taxon>Mycobacteriaceae</taxon>
        <taxon>Mycobacterium</taxon>
    </lineage>
</organism>
<accession>A0ABT2MFA1</accession>
<dbReference type="Gene3D" id="1.10.357.10">
    <property type="entry name" value="Tetracycline Repressor, domain 2"/>
    <property type="match status" value="1"/>
</dbReference>
<dbReference type="Proteomes" id="UP001206639">
    <property type="component" value="Unassembled WGS sequence"/>
</dbReference>
<sequence>MSRRRGEELESAIRSAVLRLLAERGPGGVTMESVAAEARTSKPVLYRRWPDRTSLLRDSLLGVATAAIPHDDTGSYREDMLAVLRGWAALFTGPHAAVIRAAAAAAVNDAELTATFRDDVIGWRKQEMAALLHRGIARGDVRADVPVDIARELGQSVLWHRLLITGDEITDELIVALVDDVLVPFVAPRPDRYYEL</sequence>
<dbReference type="InterPro" id="IPR050109">
    <property type="entry name" value="HTH-type_TetR-like_transc_reg"/>
</dbReference>
<dbReference type="InterPro" id="IPR001647">
    <property type="entry name" value="HTH_TetR"/>
</dbReference>
<gene>
    <name evidence="6" type="ORF">N4S67_15325</name>
</gene>
<keyword evidence="1" id="KW-0805">Transcription regulation</keyword>
<dbReference type="InterPro" id="IPR036271">
    <property type="entry name" value="Tet_transcr_reg_TetR-rel_C_sf"/>
</dbReference>
<name>A0ABT2MFA1_9MYCO</name>
<dbReference type="Gene3D" id="1.10.10.60">
    <property type="entry name" value="Homeodomain-like"/>
    <property type="match status" value="1"/>
</dbReference>
<keyword evidence="3" id="KW-0804">Transcription</keyword>
<dbReference type="Pfam" id="PF16859">
    <property type="entry name" value="TetR_C_11"/>
    <property type="match status" value="1"/>
</dbReference>
<feature type="DNA-binding region" description="H-T-H motif" evidence="4">
    <location>
        <begin position="30"/>
        <end position="49"/>
    </location>
</feature>